<name>A0ABM8ZZ37_9VIBR</name>
<accession>A0ABM8ZZ37</accession>
<dbReference type="GO" id="GO:0032259">
    <property type="term" value="P:methylation"/>
    <property type="evidence" value="ECO:0007669"/>
    <property type="project" value="UniProtKB-KW"/>
</dbReference>
<dbReference type="Gene3D" id="3.40.50.150">
    <property type="entry name" value="Vaccinia Virus protein VP39"/>
    <property type="match status" value="1"/>
</dbReference>
<dbReference type="EC" id="2.1.1.144" evidence="2"/>
<dbReference type="InterPro" id="IPR013216">
    <property type="entry name" value="Methyltransf_11"/>
</dbReference>
<comment type="caution">
    <text evidence="2">The sequence shown here is derived from an EMBL/GenBank/DDBJ whole genome shotgun (WGS) entry which is preliminary data.</text>
</comment>
<gene>
    <name evidence="2" type="primary">tam_1</name>
    <name evidence="2" type="ORF">VMF7928_00208</name>
</gene>
<dbReference type="Proteomes" id="UP000838748">
    <property type="component" value="Unassembled WGS sequence"/>
</dbReference>
<keyword evidence="3" id="KW-1185">Reference proteome</keyword>
<protein>
    <submittedName>
        <fullName evidence="2">Trans-aconitate 2-methyltransferase</fullName>
        <ecNumber evidence="2">2.1.1.144</ecNumber>
    </submittedName>
</protein>
<sequence length="248" mass="28184">MLFQDAEFYSKNSNVQASEAMSLLVSIGLELKNEPLLDIGCGDGKISDCMRQLGAKVTGIDVSKPMIDYAKECFPEVKFFNIDAANIDELCDRFSIITSFNCLHWIKDIDLVLSGVRNKLDGNGIFLGVIYPRCEELWKAAELLETSEEYRDEAVGFSNPYQFHTLTSFKQLLVSAGFSEVDIWQKPRSTTFPNSESFKRYIQGWLPHCKHFSSSFIDDWTKNYCKLTNQQESSALTMSYDAVYFAAQ</sequence>
<dbReference type="Pfam" id="PF08241">
    <property type="entry name" value="Methyltransf_11"/>
    <property type="match status" value="1"/>
</dbReference>
<evidence type="ECO:0000313" key="3">
    <source>
        <dbReference type="Proteomes" id="UP000838748"/>
    </source>
</evidence>
<dbReference type="RefSeq" id="WP_237359617.1">
    <property type="nucleotide sequence ID" value="NZ_CAKLDM010000001.1"/>
</dbReference>
<dbReference type="InterPro" id="IPR029063">
    <property type="entry name" value="SAM-dependent_MTases_sf"/>
</dbReference>
<keyword evidence="2" id="KW-0489">Methyltransferase</keyword>
<dbReference type="PANTHER" id="PTHR43861">
    <property type="entry name" value="TRANS-ACONITATE 2-METHYLTRANSFERASE-RELATED"/>
    <property type="match status" value="1"/>
</dbReference>
<dbReference type="EMBL" id="CAKLDM010000001">
    <property type="protein sequence ID" value="CAH0536114.1"/>
    <property type="molecule type" value="Genomic_DNA"/>
</dbReference>
<organism evidence="2 3">
    <name type="scientific">Vibrio marisflavi CECT 7928</name>
    <dbReference type="NCBI Taxonomy" id="634439"/>
    <lineage>
        <taxon>Bacteria</taxon>
        <taxon>Pseudomonadati</taxon>
        <taxon>Pseudomonadota</taxon>
        <taxon>Gammaproteobacteria</taxon>
        <taxon>Vibrionales</taxon>
        <taxon>Vibrionaceae</taxon>
        <taxon>Vibrio</taxon>
    </lineage>
</organism>
<feature type="domain" description="Methyltransferase type 11" evidence="1">
    <location>
        <begin position="37"/>
        <end position="127"/>
    </location>
</feature>
<keyword evidence="2" id="KW-0808">Transferase</keyword>
<dbReference type="GO" id="GO:0030798">
    <property type="term" value="F:trans-aconitate 2-methyltransferase activity"/>
    <property type="evidence" value="ECO:0007669"/>
    <property type="project" value="UniProtKB-EC"/>
</dbReference>
<dbReference type="SUPFAM" id="SSF53335">
    <property type="entry name" value="S-adenosyl-L-methionine-dependent methyltransferases"/>
    <property type="match status" value="1"/>
</dbReference>
<reference evidence="2" key="1">
    <citation type="submission" date="2021-11" db="EMBL/GenBank/DDBJ databases">
        <authorList>
            <person name="Rodrigo-Torres L."/>
            <person name="Arahal R. D."/>
            <person name="Lucena T."/>
        </authorList>
    </citation>
    <scope>NUCLEOTIDE SEQUENCE</scope>
    <source>
        <strain evidence="2">CECT 7928</strain>
    </source>
</reference>
<dbReference type="CDD" id="cd02440">
    <property type="entry name" value="AdoMet_MTases"/>
    <property type="match status" value="1"/>
</dbReference>
<evidence type="ECO:0000259" key="1">
    <source>
        <dbReference type="Pfam" id="PF08241"/>
    </source>
</evidence>
<proteinExistence type="predicted"/>
<evidence type="ECO:0000313" key="2">
    <source>
        <dbReference type="EMBL" id="CAH0536114.1"/>
    </source>
</evidence>
<dbReference type="PANTHER" id="PTHR43861:SF1">
    <property type="entry name" value="TRANS-ACONITATE 2-METHYLTRANSFERASE"/>
    <property type="match status" value="1"/>
</dbReference>